<dbReference type="FunFam" id="1.10.510.10:FF:000099">
    <property type="entry name" value="Serine/threonine-protein kinase receptor"/>
    <property type="match status" value="1"/>
</dbReference>
<dbReference type="GO" id="GO:0046872">
    <property type="term" value="F:metal ion binding"/>
    <property type="evidence" value="ECO:0007669"/>
    <property type="project" value="UniProtKB-KW"/>
</dbReference>
<evidence type="ECO:0000256" key="13">
    <source>
        <dbReference type="RuleBase" id="RU361271"/>
    </source>
</evidence>
<dbReference type="Proteomes" id="UP001219518">
    <property type="component" value="Unassembled WGS sequence"/>
</dbReference>
<evidence type="ECO:0000256" key="14">
    <source>
        <dbReference type="SAM" id="SignalP"/>
    </source>
</evidence>
<keyword evidence="3 13" id="KW-0723">Serine/threonine-protein kinase</keyword>
<sequence length="567" mass="64400">MSGNTRLGLSTLQTWLVLLVVVVICFVHHSSTHAIAVTNRCEFHNDTMCLESGSACNETQECSNDENKRHHCFVLWQNNSRGQPYVKLKGCFLNNMECYNQPRCVEKREGPEKDMFFCCCEGDMCNREFTWEPTPAPPPTQQTPNPSANQEFKYFLSILLVLLIVAVITAIGYYVWRRHKMAYFNEVPTMEPRPQAQEAPSQGLLPIQLLEVKARGRFGAVWKAQYRTDTVAVKVFHIQEKQSWISEQLIYQLPDIDHPNILHYIGVEQHGENLQAEFWLITAFHEKGSLCDWLKANIVSWPELCRIAETMARGLMHLHEEMPPRKGNSYKPAIAHRDFKSKNVLLKSDLTACIADFGLALLFEPGKSCGDTHGQVGTRRYMAPEVLEGAINFSRDAFLRIDMYACGLILWELASRCTAQEGPIGEYRLPFEDEVGKRPTLEDMQECVVHKKQRPVCPDTWKKHQGLSALCDTMEECWDHDAEARLSASCVMERVLNQQRLMSQPLPQFIPPLLNIGSSDIPPGCPKDASFCCELLTLPFLPQINTAMLDGSKMQESSKTELIACVL</sequence>
<dbReference type="PANTHER" id="PTHR23255:SF98">
    <property type="entry name" value="SERINE_THREONINE-PROTEIN KINASE RECEPTOR"/>
    <property type="match status" value="1"/>
</dbReference>
<evidence type="ECO:0000256" key="9">
    <source>
        <dbReference type="ARBA" id="ARBA00022840"/>
    </source>
</evidence>
<dbReference type="Pfam" id="PF00069">
    <property type="entry name" value="Pkinase"/>
    <property type="match status" value="1"/>
</dbReference>
<keyword evidence="4 13" id="KW-0808">Transferase</keyword>
<dbReference type="InterPro" id="IPR008271">
    <property type="entry name" value="Ser/Thr_kinase_AS"/>
</dbReference>
<feature type="transmembrane region" description="Helical" evidence="13">
    <location>
        <begin position="154"/>
        <end position="176"/>
    </location>
</feature>
<evidence type="ECO:0000256" key="5">
    <source>
        <dbReference type="ARBA" id="ARBA00022692"/>
    </source>
</evidence>
<dbReference type="CDD" id="cd14053">
    <property type="entry name" value="STKc_ACVR2"/>
    <property type="match status" value="1"/>
</dbReference>
<evidence type="ECO:0000313" key="17">
    <source>
        <dbReference type="Proteomes" id="UP001219518"/>
    </source>
</evidence>
<dbReference type="InterPro" id="IPR000333">
    <property type="entry name" value="TGFB_receptor"/>
</dbReference>
<evidence type="ECO:0000259" key="15">
    <source>
        <dbReference type="PROSITE" id="PS50011"/>
    </source>
</evidence>
<dbReference type="CDD" id="cd23615">
    <property type="entry name" value="TFP_LU_ECD_ACVR2"/>
    <property type="match status" value="1"/>
</dbReference>
<organism evidence="16 17">
    <name type="scientific">Frankliniella fusca</name>
    <dbReference type="NCBI Taxonomy" id="407009"/>
    <lineage>
        <taxon>Eukaryota</taxon>
        <taxon>Metazoa</taxon>
        <taxon>Ecdysozoa</taxon>
        <taxon>Arthropoda</taxon>
        <taxon>Hexapoda</taxon>
        <taxon>Insecta</taxon>
        <taxon>Pterygota</taxon>
        <taxon>Neoptera</taxon>
        <taxon>Paraneoptera</taxon>
        <taxon>Thysanoptera</taxon>
        <taxon>Terebrantia</taxon>
        <taxon>Thripoidea</taxon>
        <taxon>Thripidae</taxon>
        <taxon>Frankliniella</taxon>
    </lineage>
</organism>
<keyword evidence="5 13" id="KW-0812">Transmembrane</keyword>
<name>A0AAE1GRD3_9NEOP</name>
<keyword evidence="10 13" id="KW-1133">Transmembrane helix</keyword>
<feature type="signal peptide" evidence="14">
    <location>
        <begin position="1"/>
        <end position="34"/>
    </location>
</feature>
<dbReference type="GO" id="GO:0005524">
    <property type="term" value="F:ATP binding"/>
    <property type="evidence" value="ECO:0007669"/>
    <property type="project" value="UniProtKB-UniRule"/>
</dbReference>
<keyword evidence="6 14" id="KW-0732">Signal</keyword>
<evidence type="ECO:0000256" key="1">
    <source>
        <dbReference type="ARBA" id="ARBA00004479"/>
    </source>
</evidence>
<reference evidence="16" key="1">
    <citation type="submission" date="2021-07" db="EMBL/GenBank/DDBJ databases">
        <authorList>
            <person name="Catto M.A."/>
            <person name="Jacobson A."/>
            <person name="Kennedy G."/>
            <person name="Labadie P."/>
            <person name="Hunt B.G."/>
            <person name="Srinivasan R."/>
        </authorList>
    </citation>
    <scope>NUCLEOTIDE SEQUENCE</scope>
    <source>
        <strain evidence="16">PL_HMW_Pooled</strain>
        <tissue evidence="16">Head</tissue>
    </source>
</reference>
<dbReference type="AlphaFoldDB" id="A0AAE1GRD3"/>
<dbReference type="InterPro" id="IPR000472">
    <property type="entry name" value="Activin_recp"/>
</dbReference>
<feature type="chain" id="PRO_5042200131" description="Serine/threonine-protein kinase receptor" evidence="14">
    <location>
        <begin position="35"/>
        <end position="567"/>
    </location>
</feature>
<evidence type="ECO:0000313" key="16">
    <source>
        <dbReference type="EMBL" id="KAK3907604.1"/>
    </source>
</evidence>
<reference evidence="16" key="2">
    <citation type="journal article" date="2023" name="BMC Genomics">
        <title>Pest status, molecular evolution, and epigenetic factors derived from the genome assembly of Frankliniella fusca, a thysanopteran phytovirus vector.</title>
        <authorList>
            <person name="Catto M.A."/>
            <person name="Labadie P.E."/>
            <person name="Jacobson A.L."/>
            <person name="Kennedy G.G."/>
            <person name="Srinivasan R."/>
            <person name="Hunt B.G."/>
        </authorList>
    </citation>
    <scope>NUCLEOTIDE SEQUENCE</scope>
    <source>
        <strain evidence="16">PL_HMW_Pooled</strain>
    </source>
</reference>
<comment type="cofactor">
    <cofactor evidence="13">
        <name>Mg(2+)</name>
        <dbReference type="ChEBI" id="CHEBI:18420"/>
    </cofactor>
    <cofactor evidence="13">
        <name>Mn(2+)</name>
        <dbReference type="ChEBI" id="CHEBI:29035"/>
    </cofactor>
</comment>
<dbReference type="GO" id="GO:0048185">
    <property type="term" value="F:activin binding"/>
    <property type="evidence" value="ECO:0007669"/>
    <property type="project" value="TreeGrafter"/>
</dbReference>
<dbReference type="Gene3D" id="1.10.510.10">
    <property type="entry name" value="Transferase(Phosphotransferase) domain 1"/>
    <property type="match status" value="1"/>
</dbReference>
<dbReference type="EMBL" id="JAHWGI010000011">
    <property type="protein sequence ID" value="KAK3907604.1"/>
    <property type="molecule type" value="Genomic_DNA"/>
</dbReference>
<evidence type="ECO:0000256" key="10">
    <source>
        <dbReference type="ARBA" id="ARBA00022989"/>
    </source>
</evidence>
<evidence type="ECO:0000256" key="12">
    <source>
        <dbReference type="ARBA" id="ARBA00023170"/>
    </source>
</evidence>
<dbReference type="GO" id="GO:0017002">
    <property type="term" value="F:activin receptor activity"/>
    <property type="evidence" value="ECO:0007669"/>
    <property type="project" value="TreeGrafter"/>
</dbReference>
<keyword evidence="11 13" id="KW-0472">Membrane</keyword>
<keyword evidence="13" id="KW-0479">Metal-binding</keyword>
<proteinExistence type="inferred from homology"/>
<keyword evidence="13" id="KW-0460">Magnesium</keyword>
<evidence type="ECO:0000256" key="6">
    <source>
        <dbReference type="ARBA" id="ARBA00022729"/>
    </source>
</evidence>
<dbReference type="PANTHER" id="PTHR23255">
    <property type="entry name" value="TRANSFORMING GROWTH FACTOR-BETA RECEPTOR TYPE I AND II"/>
    <property type="match status" value="1"/>
</dbReference>
<comment type="catalytic activity">
    <reaction evidence="13">
        <text>L-threonyl-[receptor-protein] + ATP = O-phospho-L-threonyl-[receptor-protein] + ADP + H(+)</text>
        <dbReference type="Rhea" id="RHEA:44880"/>
        <dbReference type="Rhea" id="RHEA-COMP:11024"/>
        <dbReference type="Rhea" id="RHEA-COMP:11025"/>
        <dbReference type="ChEBI" id="CHEBI:15378"/>
        <dbReference type="ChEBI" id="CHEBI:30013"/>
        <dbReference type="ChEBI" id="CHEBI:30616"/>
        <dbReference type="ChEBI" id="CHEBI:61977"/>
        <dbReference type="ChEBI" id="CHEBI:456216"/>
        <dbReference type="EC" id="2.7.11.30"/>
    </reaction>
</comment>
<dbReference type="Pfam" id="PF01064">
    <property type="entry name" value="Activin_recp"/>
    <property type="match status" value="1"/>
</dbReference>
<keyword evidence="8 13" id="KW-0418">Kinase</keyword>
<dbReference type="EC" id="2.7.11.30" evidence="13"/>
<feature type="domain" description="Protein kinase" evidence="15">
    <location>
        <begin position="207"/>
        <end position="501"/>
    </location>
</feature>
<dbReference type="GO" id="GO:0048179">
    <property type="term" value="C:activin receptor complex"/>
    <property type="evidence" value="ECO:0007669"/>
    <property type="project" value="TreeGrafter"/>
</dbReference>
<evidence type="ECO:0000256" key="3">
    <source>
        <dbReference type="ARBA" id="ARBA00022527"/>
    </source>
</evidence>
<dbReference type="InterPro" id="IPR045860">
    <property type="entry name" value="Snake_toxin-like_sf"/>
</dbReference>
<dbReference type="InterPro" id="IPR000719">
    <property type="entry name" value="Prot_kinase_dom"/>
</dbReference>
<comment type="caution">
    <text evidence="16">The sequence shown here is derived from an EMBL/GenBank/DDBJ whole genome shotgun (WGS) entry which is preliminary data.</text>
</comment>
<keyword evidence="7 13" id="KW-0547">Nucleotide-binding</keyword>
<comment type="similarity">
    <text evidence="2 13">Belongs to the protein kinase superfamily. TKL Ser/Thr protein kinase family. TGFB receptor subfamily.</text>
</comment>
<dbReference type="PROSITE" id="PS50011">
    <property type="entry name" value="PROTEIN_KINASE_DOM"/>
    <property type="match status" value="1"/>
</dbReference>
<evidence type="ECO:0000256" key="8">
    <source>
        <dbReference type="ARBA" id="ARBA00022777"/>
    </source>
</evidence>
<evidence type="ECO:0000256" key="11">
    <source>
        <dbReference type="ARBA" id="ARBA00023136"/>
    </source>
</evidence>
<dbReference type="FunFam" id="3.30.200.20:FF:000094">
    <property type="entry name" value="Serine/threonine-protein kinase receptor"/>
    <property type="match status" value="1"/>
</dbReference>
<protein>
    <recommendedName>
        <fullName evidence="13">Serine/threonine-protein kinase receptor</fullName>
        <ecNumber evidence="13">2.7.11.30</ecNumber>
    </recommendedName>
</protein>
<evidence type="ECO:0000256" key="2">
    <source>
        <dbReference type="ARBA" id="ARBA00009605"/>
    </source>
</evidence>
<keyword evidence="9 13" id="KW-0067">ATP-binding</keyword>
<keyword evidence="12 13" id="KW-0675">Receptor</keyword>
<keyword evidence="17" id="KW-1185">Reference proteome</keyword>
<dbReference type="SUPFAM" id="SSF56112">
    <property type="entry name" value="Protein kinase-like (PK-like)"/>
    <property type="match status" value="1"/>
</dbReference>
<gene>
    <name evidence="16" type="ORF">KUF71_003103</name>
</gene>
<evidence type="ECO:0000256" key="7">
    <source>
        <dbReference type="ARBA" id="ARBA00022741"/>
    </source>
</evidence>
<dbReference type="SUPFAM" id="SSF57302">
    <property type="entry name" value="Snake toxin-like"/>
    <property type="match status" value="1"/>
</dbReference>
<dbReference type="Gene3D" id="3.30.200.20">
    <property type="entry name" value="Phosphorylase Kinase, domain 1"/>
    <property type="match status" value="1"/>
</dbReference>
<accession>A0AAE1GRD3</accession>
<dbReference type="PROSITE" id="PS00108">
    <property type="entry name" value="PROTEIN_KINASE_ST"/>
    <property type="match status" value="1"/>
</dbReference>
<dbReference type="PRINTS" id="PR00653">
    <property type="entry name" value="ACTIVIN2R"/>
</dbReference>
<dbReference type="Gene3D" id="2.10.60.10">
    <property type="entry name" value="CD59"/>
    <property type="match status" value="1"/>
</dbReference>
<evidence type="ECO:0000256" key="4">
    <source>
        <dbReference type="ARBA" id="ARBA00022679"/>
    </source>
</evidence>
<dbReference type="InterPro" id="IPR011009">
    <property type="entry name" value="Kinase-like_dom_sf"/>
</dbReference>
<keyword evidence="13" id="KW-0464">Manganese</keyword>
<dbReference type="GO" id="GO:0071363">
    <property type="term" value="P:cellular response to growth factor stimulus"/>
    <property type="evidence" value="ECO:0007669"/>
    <property type="project" value="TreeGrafter"/>
</dbReference>
<comment type="subcellular location">
    <subcellularLocation>
        <location evidence="1 13">Membrane</location>
        <topology evidence="1 13">Single-pass type I membrane protein</topology>
    </subcellularLocation>
</comment>